<evidence type="ECO:0000259" key="4">
    <source>
        <dbReference type="PROSITE" id="PS50021"/>
    </source>
</evidence>
<dbReference type="GO" id="GO:0019894">
    <property type="term" value="F:kinesin binding"/>
    <property type="evidence" value="ECO:0007669"/>
    <property type="project" value="TreeGrafter"/>
</dbReference>
<dbReference type="GO" id="GO:0007010">
    <property type="term" value="P:cytoskeleton organization"/>
    <property type="evidence" value="ECO:0007669"/>
    <property type="project" value="TreeGrafter"/>
</dbReference>
<feature type="region of interest" description="Disordered" evidence="3">
    <location>
        <begin position="214"/>
        <end position="237"/>
    </location>
</feature>
<accession>A0A915EGS7</accession>
<dbReference type="GO" id="GO:0006997">
    <property type="term" value="P:nucleus organization"/>
    <property type="evidence" value="ECO:0007669"/>
    <property type="project" value="TreeGrafter"/>
</dbReference>
<evidence type="ECO:0000256" key="2">
    <source>
        <dbReference type="ARBA" id="ARBA00023203"/>
    </source>
</evidence>
<dbReference type="PROSITE" id="PS50021">
    <property type="entry name" value="CH"/>
    <property type="match status" value="1"/>
</dbReference>
<feature type="region of interest" description="Disordered" evidence="3">
    <location>
        <begin position="736"/>
        <end position="758"/>
    </location>
</feature>
<evidence type="ECO:0000313" key="5">
    <source>
        <dbReference type="Proteomes" id="UP000887574"/>
    </source>
</evidence>
<dbReference type="InterPro" id="IPR036872">
    <property type="entry name" value="CH_dom_sf"/>
</dbReference>
<dbReference type="Gene3D" id="1.10.418.10">
    <property type="entry name" value="Calponin-like domain"/>
    <property type="match status" value="2"/>
</dbReference>
<dbReference type="SUPFAM" id="SSF47576">
    <property type="entry name" value="Calponin-homology domain, CH-domain"/>
    <property type="match status" value="1"/>
</dbReference>
<dbReference type="PROSITE" id="PS00020">
    <property type="entry name" value="ACTININ_2"/>
    <property type="match status" value="1"/>
</dbReference>
<feature type="compositionally biased region" description="Polar residues" evidence="3">
    <location>
        <begin position="736"/>
        <end position="755"/>
    </location>
</feature>
<organism evidence="5 6">
    <name type="scientific">Ditylenchus dipsaci</name>
    <dbReference type="NCBI Taxonomy" id="166011"/>
    <lineage>
        <taxon>Eukaryota</taxon>
        <taxon>Metazoa</taxon>
        <taxon>Ecdysozoa</taxon>
        <taxon>Nematoda</taxon>
        <taxon>Chromadorea</taxon>
        <taxon>Rhabditida</taxon>
        <taxon>Tylenchina</taxon>
        <taxon>Tylenchomorpha</taxon>
        <taxon>Sphaerularioidea</taxon>
        <taxon>Anguinidae</taxon>
        <taxon>Anguininae</taxon>
        <taxon>Ditylenchus</taxon>
    </lineage>
</organism>
<dbReference type="InterPro" id="IPR001715">
    <property type="entry name" value="CH_dom"/>
</dbReference>
<feature type="domain" description="Calponin-homology (CH)" evidence="4">
    <location>
        <begin position="56"/>
        <end position="163"/>
    </location>
</feature>
<dbReference type="Proteomes" id="UP000887574">
    <property type="component" value="Unplaced"/>
</dbReference>
<name>A0A915EGS7_9BILA</name>
<keyword evidence="2" id="KW-0009">Actin-binding</keyword>
<dbReference type="PANTHER" id="PTHR21524:SF5">
    <property type="entry name" value="SPECTRIN REPEAT CONTAINING NUCLEAR ENVELOPE PROTEIN 2"/>
    <property type="match status" value="1"/>
</dbReference>
<protein>
    <submittedName>
        <fullName evidence="6">Calponin-homology (CH) domain-containing protein</fullName>
    </submittedName>
</protein>
<feature type="region of interest" description="Disordered" evidence="3">
    <location>
        <begin position="1012"/>
        <end position="1032"/>
    </location>
</feature>
<keyword evidence="5" id="KW-1185">Reference proteome</keyword>
<feature type="compositionally biased region" description="Low complexity" evidence="3">
    <location>
        <begin position="215"/>
        <end position="236"/>
    </location>
</feature>
<keyword evidence="1" id="KW-0677">Repeat</keyword>
<dbReference type="GO" id="GO:0005635">
    <property type="term" value="C:nuclear envelope"/>
    <property type="evidence" value="ECO:0007669"/>
    <property type="project" value="TreeGrafter"/>
</dbReference>
<dbReference type="GO" id="GO:0007097">
    <property type="term" value="P:nuclear migration"/>
    <property type="evidence" value="ECO:0007669"/>
    <property type="project" value="TreeGrafter"/>
</dbReference>
<dbReference type="InterPro" id="IPR001589">
    <property type="entry name" value="Actinin_actin-bd_CS"/>
</dbReference>
<evidence type="ECO:0000256" key="1">
    <source>
        <dbReference type="ARBA" id="ARBA00022737"/>
    </source>
</evidence>
<sequence>MRPRHRGGIYNSLNTTTNSRRNRRGIRLFRNRPSCLACCFCPTTMSISEFADVDELMQKKTFTKWINFHLDQHSSSGRVVDLYEDLKDGVLLCHLVEVLTGDALPINKTKSSKRIHHISNLTTALSAIRKRGLELINNNPADIADGNPRIILGLIWQIILHFQVESNLRLLHYHGWRHLAEFTQQIPLHTTTPANQPSTSKSSSSIPAWISRQFSTKSKSPKAQTPTSTSTTPEAPSIHKLSKVSIEKLLLKWLQEELAGWKSLLRSGPPLLAPLIHMDTVLDQATTPTQRLELAFEVARQHLNIRPLLDVQDVLVEKPDKRSIITYISQFLRISCGGVVTSELAKPEVVDVRAVVRLSEELQVYKPLVDWLEEVVRDSRLKRGKENVEKQKLEGYKWYVKTRQEFIERRTAYKEIVEILKAPLKEQKKQLEQIEKDWKLVSDSLHEWAVALESEYQQPFCDIAKWVDQGEHLLQSRTPVKLDTKLIDESLTTIETTIQLFETFFKDCPEKREIFYPAYQTFQEHHLQHNKDSSDPTFPLLDMLKHRFEALSNQYPFEIRRLLLHQAYYRTLGFQADLKTKLRLWENATSYSLTKRWLAEYNKTSSEKPDIHLQDHLITLKKAAECLEQGEMHTKGLSMFTEMDKQSYKLYTRFSTLHSKLEQLLKHWTDFDLAEDRALASDLALEHRIQHLAECTRIVNSIEAVQTSPAVGHAAQSRLARIKKLFNESENMNFPSTSKTVISTPSGLTPGQSPPTKRRKEVLIEKKVEGKVATKFVRWIQKTSICLQQKATDTKSATDLIHQLTELEKEHPEAMAERQRYLSRLKDTTQEQRDMDSLFEQLHNQLQARLDSFKMVYPPLASAEKNLLDMEKWTAFHDPDSEMAKLSIKERSEVVDQIKLMLDNLETSEHKALLDISALKEIYMDVSKCFALVEIRRIEVSVEVIETRILVRRIPAPTAKDSTKTERTEAPLAASMKQADDALLATVLENIEQVRVRDPEAASRISALRQKIHVQQQTKDQPEASSSSSKPFADRVKKLLRRKAVVGARKEDSEELAKTSIIEMDMLNESLREHKGTSNEEYQRLEAEWKKKLAGLDRLLMIISEIKKLEKSVDNFQNSHVKAELIKSNLLSIGRILECEIQIDIPLVQATKLRLKLLLNKLEQCMADEHYKKKEALKQRLAALEMTSQDDLRIGLDIVKEISEEAVNLHKKAPYYTEVLEKADLLERDLRHKMEFFNRLQLFHDKVKDLKVQNDQWDTISSLQINGVLESLNQQLVNVQNILDPERQMLESEISALEGNFFQLEHDRVRQKFLTLSDQLNKLVSLMQNRQIFLLRLNEFQEFVDNCKTTLLEASQTSQGKKRDINRLTSDLNSLLPQLQSIASGVCETQEAAHINVTDLSIEEAIMKLQEIAVPSVGSLSKTETIVEESNKLRTSLSTPVAEFDATDISNLHSYIANLQFQIQSHSAQIQHIQELVNTNKDAVQVSDLPKIISSLQEATSSHNIQLEHKVEHAISQSILQLSHDLEAININLNQAFSHQEQISQEEFNLRQCSSKLGN</sequence>
<evidence type="ECO:0000256" key="3">
    <source>
        <dbReference type="SAM" id="MobiDB-lite"/>
    </source>
</evidence>
<evidence type="ECO:0000313" key="6">
    <source>
        <dbReference type="WBParaSite" id="jg5181"/>
    </source>
</evidence>
<dbReference type="Pfam" id="PF00307">
    <property type="entry name" value="CH"/>
    <property type="match status" value="1"/>
</dbReference>
<dbReference type="PROSITE" id="PS00019">
    <property type="entry name" value="ACTININ_1"/>
    <property type="match status" value="1"/>
</dbReference>
<dbReference type="GO" id="GO:0048471">
    <property type="term" value="C:perinuclear region of cytoplasm"/>
    <property type="evidence" value="ECO:0007669"/>
    <property type="project" value="TreeGrafter"/>
</dbReference>
<proteinExistence type="predicted"/>
<feature type="compositionally biased region" description="Polar residues" evidence="3">
    <location>
        <begin position="1013"/>
        <end position="1030"/>
    </location>
</feature>
<dbReference type="WBParaSite" id="jg5181">
    <property type="protein sequence ID" value="jg5181"/>
    <property type="gene ID" value="jg5181"/>
</dbReference>
<dbReference type="SMART" id="SM00033">
    <property type="entry name" value="CH"/>
    <property type="match status" value="2"/>
</dbReference>
<dbReference type="GO" id="GO:0003779">
    <property type="term" value="F:actin binding"/>
    <property type="evidence" value="ECO:0007669"/>
    <property type="project" value="UniProtKB-KW"/>
</dbReference>
<dbReference type="PANTHER" id="PTHR21524">
    <property type="entry name" value="SPECTRIN REPEAT CONTAINING NUCLEAR ENVELOPE PROTEIN 2"/>
    <property type="match status" value="1"/>
</dbReference>
<reference evidence="6" key="1">
    <citation type="submission" date="2022-11" db="UniProtKB">
        <authorList>
            <consortium name="WormBaseParasite"/>
        </authorList>
    </citation>
    <scope>IDENTIFICATION</scope>
</reference>